<evidence type="ECO:0000256" key="2">
    <source>
        <dbReference type="ARBA" id="ARBA00022573"/>
    </source>
</evidence>
<dbReference type="Gene3D" id="3.40.109.10">
    <property type="entry name" value="NADH Oxidase"/>
    <property type="match status" value="1"/>
</dbReference>
<dbReference type="GO" id="GO:0009236">
    <property type="term" value="P:cobalamin biosynthetic process"/>
    <property type="evidence" value="ECO:0007669"/>
    <property type="project" value="UniProtKB-KW"/>
</dbReference>
<dbReference type="PANTHER" id="PTHR23026:SF90">
    <property type="entry name" value="IODOTYROSINE DEIODINASE 1"/>
    <property type="match status" value="1"/>
</dbReference>
<dbReference type="SUPFAM" id="SSF55469">
    <property type="entry name" value="FMN-dependent nitroreductase-like"/>
    <property type="match status" value="1"/>
</dbReference>
<keyword evidence="5" id="KW-0547">Nucleotide-binding</keyword>
<evidence type="ECO:0000256" key="8">
    <source>
        <dbReference type="ARBA" id="ARBA00023027"/>
    </source>
</evidence>
<dbReference type="CDD" id="cd02145">
    <property type="entry name" value="BluB"/>
    <property type="match status" value="1"/>
</dbReference>
<dbReference type="RefSeq" id="WP_101752924.1">
    <property type="nucleotide sequence ID" value="NZ_CP025430.1"/>
</dbReference>
<comment type="catalytic activity">
    <reaction evidence="9">
        <text>FMNH2 + O2 = dialurate + 5,6-dimethylbenzimidazole + D-erythrose 4-phosphate + H(+)</text>
        <dbReference type="Rhea" id="RHEA:27345"/>
        <dbReference type="ChEBI" id="CHEBI:15378"/>
        <dbReference type="ChEBI" id="CHEBI:15379"/>
        <dbReference type="ChEBI" id="CHEBI:15890"/>
        <dbReference type="ChEBI" id="CHEBI:16897"/>
        <dbReference type="ChEBI" id="CHEBI:57618"/>
        <dbReference type="ChEBI" id="CHEBI:140629"/>
        <dbReference type="EC" id="1.13.11.79"/>
    </reaction>
</comment>
<protein>
    <recommendedName>
        <fullName evidence="12">5,6-dimethylbenzimidazole synthase</fullName>
        <ecNumber evidence="11">1.13.11.79</ecNumber>
    </recommendedName>
</protein>
<dbReference type="Proteomes" id="UP000234530">
    <property type="component" value="Chromosome"/>
</dbReference>
<evidence type="ECO:0000256" key="6">
    <source>
        <dbReference type="ARBA" id="ARBA00022857"/>
    </source>
</evidence>
<gene>
    <name evidence="14" type="primary">bluB</name>
    <name evidence="14" type="ORF">CX676_12530</name>
</gene>
<evidence type="ECO:0000256" key="7">
    <source>
        <dbReference type="ARBA" id="ARBA00023002"/>
    </source>
</evidence>
<evidence type="ECO:0000256" key="10">
    <source>
        <dbReference type="ARBA" id="ARBA00061097"/>
    </source>
</evidence>
<feature type="domain" description="Nitroreductase" evidence="13">
    <location>
        <begin position="27"/>
        <end position="194"/>
    </location>
</feature>
<evidence type="ECO:0000313" key="14">
    <source>
        <dbReference type="EMBL" id="AUH64895.1"/>
    </source>
</evidence>
<accession>A0A2H5F017</accession>
<evidence type="ECO:0000256" key="12">
    <source>
        <dbReference type="ARBA" id="ARBA00068702"/>
    </source>
</evidence>
<keyword evidence="3" id="KW-0285">Flavoprotein</keyword>
<dbReference type="InterPro" id="IPR000415">
    <property type="entry name" value="Nitroreductase-like"/>
</dbReference>
<dbReference type="Pfam" id="PF00881">
    <property type="entry name" value="Nitroreductase"/>
    <property type="match status" value="1"/>
</dbReference>
<dbReference type="InterPro" id="IPR050627">
    <property type="entry name" value="Nitroreductase/BluB"/>
</dbReference>
<reference evidence="14 15" key="1">
    <citation type="journal article" date="2013" name="Antonie Van Leeuwenhoek">
        <title>Paracoccus zhejiangensis sp. nov., isolated from activated sludge in wastewater-treatment system.</title>
        <authorList>
            <person name="Wu Z.G."/>
            <person name="Zhang D.F."/>
            <person name="Liu Y.L."/>
            <person name="Wang F."/>
            <person name="Jiang X."/>
            <person name="Li C."/>
            <person name="Li S.P."/>
            <person name="Hong Q."/>
            <person name="Li W.J."/>
        </authorList>
    </citation>
    <scope>NUCLEOTIDE SEQUENCE [LARGE SCALE GENOMIC DNA]</scope>
    <source>
        <strain evidence="14 15">J6</strain>
    </source>
</reference>
<dbReference type="OrthoDB" id="9773807at2"/>
<evidence type="ECO:0000259" key="13">
    <source>
        <dbReference type="Pfam" id="PF00881"/>
    </source>
</evidence>
<dbReference type="InterPro" id="IPR029479">
    <property type="entry name" value="Nitroreductase"/>
</dbReference>
<dbReference type="FunFam" id="3.40.109.10:FF:000013">
    <property type="entry name" value="5,6-dimethylbenzimidazole synthase"/>
    <property type="match status" value="1"/>
</dbReference>
<comment type="similarity">
    <text evidence="10">Belongs to the BluB family.</text>
</comment>
<keyword evidence="7" id="KW-0560">Oxidoreductase</keyword>
<evidence type="ECO:0000256" key="9">
    <source>
        <dbReference type="ARBA" id="ARBA00051314"/>
    </source>
</evidence>
<dbReference type="GO" id="GO:0000166">
    <property type="term" value="F:nucleotide binding"/>
    <property type="evidence" value="ECO:0007669"/>
    <property type="project" value="UniProtKB-KW"/>
</dbReference>
<evidence type="ECO:0000256" key="11">
    <source>
        <dbReference type="ARBA" id="ARBA00066311"/>
    </source>
</evidence>
<dbReference type="EC" id="1.13.11.79" evidence="11"/>
<evidence type="ECO:0000313" key="15">
    <source>
        <dbReference type="Proteomes" id="UP000234530"/>
    </source>
</evidence>
<keyword evidence="8" id="KW-0520">NAD</keyword>
<dbReference type="AlphaFoldDB" id="A0A2H5F017"/>
<dbReference type="GO" id="GO:0016705">
    <property type="term" value="F:oxidoreductase activity, acting on paired donors, with incorporation or reduction of molecular oxygen"/>
    <property type="evidence" value="ECO:0007669"/>
    <property type="project" value="UniProtKB-ARBA"/>
</dbReference>
<sequence length="227" mass="25306">MSDQTSPAPCRARVFSASERQALYDIIAHRRDVRNEFLPDPIAPEVLTRILRAAHAAPSVGLSQPWNFILIRDAARRAAVKRAFLKANDEARALFPEDRQSQYAALKLEGIEKAPLNICVTCDRSRGGKVVLGRTHNPDMDRYSTVCAVQNLWLAARAEGIGVGWVSIFNEADLRPILRLPDHIAIVAYLCLGHVDDLFDRPELAARGWASVADLDAMVMEEVWQPQ</sequence>
<comment type="subunit">
    <text evidence="1">Homooctamer.</text>
</comment>
<keyword evidence="15" id="KW-1185">Reference proteome</keyword>
<dbReference type="KEGG" id="pzh:CX676_12530"/>
<proteinExistence type="inferred from homology"/>
<keyword evidence="4" id="KW-0288">FMN</keyword>
<evidence type="ECO:0000256" key="3">
    <source>
        <dbReference type="ARBA" id="ARBA00022630"/>
    </source>
</evidence>
<keyword evidence="2" id="KW-0169">Cobalamin biosynthesis</keyword>
<keyword evidence="6" id="KW-0521">NADP</keyword>
<dbReference type="GO" id="GO:0102919">
    <property type="term" value="F:5,6-dimethylbenzimidazole synthase activity"/>
    <property type="evidence" value="ECO:0007669"/>
    <property type="project" value="UniProtKB-EC"/>
</dbReference>
<dbReference type="NCBIfam" id="TIGR02476">
    <property type="entry name" value="BluB"/>
    <property type="match status" value="1"/>
</dbReference>
<evidence type="ECO:0000256" key="1">
    <source>
        <dbReference type="ARBA" id="ARBA00011823"/>
    </source>
</evidence>
<evidence type="ECO:0000256" key="5">
    <source>
        <dbReference type="ARBA" id="ARBA00022741"/>
    </source>
</evidence>
<dbReference type="EMBL" id="CP025430">
    <property type="protein sequence ID" value="AUH64895.1"/>
    <property type="molecule type" value="Genomic_DNA"/>
</dbReference>
<evidence type="ECO:0000256" key="4">
    <source>
        <dbReference type="ARBA" id="ARBA00022643"/>
    </source>
</evidence>
<dbReference type="PANTHER" id="PTHR23026">
    <property type="entry name" value="NADPH NITROREDUCTASE"/>
    <property type="match status" value="1"/>
</dbReference>
<organism evidence="14 15">
    <name type="scientific">Paracoccus zhejiangensis</name>
    <dbReference type="NCBI Taxonomy" id="1077935"/>
    <lineage>
        <taxon>Bacteria</taxon>
        <taxon>Pseudomonadati</taxon>
        <taxon>Pseudomonadota</taxon>
        <taxon>Alphaproteobacteria</taxon>
        <taxon>Rhodobacterales</taxon>
        <taxon>Paracoccaceae</taxon>
        <taxon>Paracoccus</taxon>
    </lineage>
</organism>
<dbReference type="InterPro" id="IPR012825">
    <property type="entry name" value="BluB"/>
</dbReference>
<name>A0A2H5F017_9RHOB</name>